<gene>
    <name evidence="1" type="ORF">AG1IA_04393</name>
</gene>
<name>L8WXM8_THACA</name>
<sequence length="76" mass="8511">MSPFVDRVSVMDRFDVKAFIVIRTTSEMGGTLTIHRIHPSTTRVNQGLLFPLAKHSCLSDHMASCLSVRDHGLSWV</sequence>
<protein>
    <submittedName>
        <fullName evidence="1">Uncharacterized protein</fullName>
    </submittedName>
</protein>
<evidence type="ECO:0000313" key="2">
    <source>
        <dbReference type="Proteomes" id="UP000011668"/>
    </source>
</evidence>
<dbReference type="HOGENOM" id="CLU_2656136_0_0_1"/>
<keyword evidence="2" id="KW-1185">Reference proteome</keyword>
<reference evidence="1 2" key="1">
    <citation type="journal article" date="2013" name="Nat. Commun.">
        <title>The evolution and pathogenic mechanisms of the rice sheath blight pathogen.</title>
        <authorList>
            <person name="Zheng A."/>
            <person name="Lin R."/>
            <person name="Xu L."/>
            <person name="Qin P."/>
            <person name="Tang C."/>
            <person name="Ai P."/>
            <person name="Zhang D."/>
            <person name="Liu Y."/>
            <person name="Sun Z."/>
            <person name="Feng H."/>
            <person name="Wang Y."/>
            <person name="Chen Y."/>
            <person name="Liang X."/>
            <person name="Fu R."/>
            <person name="Li Q."/>
            <person name="Zhang J."/>
            <person name="Yu X."/>
            <person name="Xie Z."/>
            <person name="Ding L."/>
            <person name="Guan P."/>
            <person name="Tang J."/>
            <person name="Liang Y."/>
            <person name="Wang S."/>
            <person name="Deng Q."/>
            <person name="Li S."/>
            <person name="Zhu J."/>
            <person name="Wang L."/>
            <person name="Liu H."/>
            <person name="Li P."/>
        </authorList>
    </citation>
    <scope>NUCLEOTIDE SEQUENCE [LARGE SCALE GENOMIC DNA]</scope>
    <source>
        <strain evidence="2">AG-1 IA</strain>
    </source>
</reference>
<organism evidence="1 2">
    <name type="scientific">Thanatephorus cucumeris (strain AG1-IA)</name>
    <name type="common">Rice sheath blight fungus</name>
    <name type="synonym">Rhizoctonia solani</name>
    <dbReference type="NCBI Taxonomy" id="983506"/>
    <lineage>
        <taxon>Eukaryota</taxon>
        <taxon>Fungi</taxon>
        <taxon>Dikarya</taxon>
        <taxon>Basidiomycota</taxon>
        <taxon>Agaricomycotina</taxon>
        <taxon>Agaricomycetes</taxon>
        <taxon>Cantharellales</taxon>
        <taxon>Ceratobasidiaceae</taxon>
        <taxon>Rhizoctonia</taxon>
        <taxon>Rhizoctonia solani AG-1</taxon>
    </lineage>
</organism>
<dbReference type="EMBL" id="AFRT01001035">
    <property type="protein sequence ID" value="ELU41582.1"/>
    <property type="molecule type" value="Genomic_DNA"/>
</dbReference>
<proteinExistence type="predicted"/>
<accession>L8WXM8</accession>
<comment type="caution">
    <text evidence="1">The sequence shown here is derived from an EMBL/GenBank/DDBJ whole genome shotgun (WGS) entry which is preliminary data.</text>
</comment>
<evidence type="ECO:0000313" key="1">
    <source>
        <dbReference type="EMBL" id="ELU41582.1"/>
    </source>
</evidence>
<dbReference type="Proteomes" id="UP000011668">
    <property type="component" value="Unassembled WGS sequence"/>
</dbReference>
<dbReference type="AlphaFoldDB" id="L8WXM8"/>